<keyword evidence="1" id="KW-0812">Transmembrane</keyword>
<name>A0A7W4H2N0_9GAMM</name>
<evidence type="ECO:0000313" key="3">
    <source>
        <dbReference type="Proteomes" id="UP000581189"/>
    </source>
</evidence>
<gene>
    <name evidence="2" type="ORF">H3H45_05240</name>
</gene>
<dbReference type="RefSeq" id="WP_182832655.1">
    <property type="nucleotide sequence ID" value="NZ_JACJFN010000001.1"/>
</dbReference>
<keyword evidence="1" id="KW-1133">Transmembrane helix</keyword>
<keyword evidence="1" id="KW-0472">Membrane</keyword>
<organism evidence="2 3">
    <name type="scientific">Aquipseudomonas guryensis</name>
    <dbReference type="NCBI Taxonomy" id="2759165"/>
    <lineage>
        <taxon>Bacteria</taxon>
        <taxon>Pseudomonadati</taxon>
        <taxon>Pseudomonadota</taxon>
        <taxon>Gammaproteobacteria</taxon>
        <taxon>Pseudomonadales</taxon>
        <taxon>Pseudomonadaceae</taxon>
        <taxon>Aquipseudomonas</taxon>
    </lineage>
</organism>
<comment type="caution">
    <text evidence="2">The sequence shown here is derived from an EMBL/GenBank/DDBJ whole genome shotgun (WGS) entry which is preliminary data.</text>
</comment>
<evidence type="ECO:0000313" key="2">
    <source>
        <dbReference type="EMBL" id="MBB1518635.1"/>
    </source>
</evidence>
<accession>A0A7W4H2N0</accession>
<proteinExistence type="predicted"/>
<dbReference type="Proteomes" id="UP000581189">
    <property type="component" value="Unassembled WGS sequence"/>
</dbReference>
<sequence length="197" mass="21638">MSTTMNPPNSIPEVAVPRLRGRLQLILLLLVAIGPMVLATAMYQWRFWVPDARNYHGELIGNGQSLADLGVSGAAQARWQILVTAPQQCAEDCRQLVYTARQIQIGLNRDATRASHGLAVSSPLPADYDAQLQREYPQLGRYELALPAYEKTAKGASGAQLWLVDPHGNLVLRYDAKAKGKAILNDLRLLLKLSQIG</sequence>
<protein>
    <recommendedName>
        <fullName evidence="4">Cytochrome oxidase Cu insertion factor, SCO1/SenC/PrrC family</fullName>
    </recommendedName>
</protein>
<reference evidence="2 3" key="1">
    <citation type="submission" date="2020-08" db="EMBL/GenBank/DDBJ databases">
        <authorList>
            <person name="Kim C.M."/>
        </authorList>
    </citation>
    <scope>NUCLEOTIDE SEQUENCE [LARGE SCALE GENOMIC DNA]</scope>
    <source>
        <strain evidence="2 3">SR9</strain>
    </source>
</reference>
<feature type="transmembrane region" description="Helical" evidence="1">
    <location>
        <begin position="25"/>
        <end position="45"/>
    </location>
</feature>
<dbReference type="EMBL" id="JACJFN010000001">
    <property type="protein sequence ID" value="MBB1518635.1"/>
    <property type="molecule type" value="Genomic_DNA"/>
</dbReference>
<keyword evidence="3" id="KW-1185">Reference proteome</keyword>
<evidence type="ECO:0000256" key="1">
    <source>
        <dbReference type="SAM" id="Phobius"/>
    </source>
</evidence>
<dbReference type="AlphaFoldDB" id="A0A7W4H2N0"/>
<evidence type="ECO:0008006" key="4">
    <source>
        <dbReference type="Google" id="ProtNLM"/>
    </source>
</evidence>